<reference evidence="3 4" key="1">
    <citation type="submission" date="2019-03" db="EMBL/GenBank/DDBJ databases">
        <title>Genomic Encyclopedia of Type Strains, Phase IV (KMG-IV): sequencing the most valuable type-strain genomes for metagenomic binning, comparative biology and taxonomic classification.</title>
        <authorList>
            <person name="Goeker M."/>
        </authorList>
    </citation>
    <scope>NUCLEOTIDE SEQUENCE [LARGE SCALE GENOMIC DNA]</scope>
    <source>
        <strain evidence="3 4">DSM 45361</strain>
    </source>
</reference>
<feature type="region of interest" description="Disordered" evidence="1">
    <location>
        <begin position="66"/>
        <end position="91"/>
    </location>
</feature>
<dbReference type="RefSeq" id="WP_133847158.1">
    <property type="nucleotide sequence ID" value="NZ_SNXZ01000001.1"/>
</dbReference>
<evidence type="ECO:0000313" key="4">
    <source>
        <dbReference type="Proteomes" id="UP000295444"/>
    </source>
</evidence>
<keyword evidence="2" id="KW-0732">Signal</keyword>
<feature type="chain" id="PRO_5039653268" description="Small secreted domain DUF320" evidence="2">
    <location>
        <begin position="23"/>
        <end position="91"/>
    </location>
</feature>
<evidence type="ECO:0000313" key="3">
    <source>
        <dbReference type="EMBL" id="TDQ04213.1"/>
    </source>
</evidence>
<dbReference type="AlphaFoldDB" id="A0A4R6SM25"/>
<gene>
    <name evidence="3" type="ORF">EV186_101155</name>
</gene>
<dbReference type="Proteomes" id="UP000295444">
    <property type="component" value="Unassembled WGS sequence"/>
</dbReference>
<keyword evidence="4" id="KW-1185">Reference proteome</keyword>
<name>A0A4R6SM25_LABRH</name>
<evidence type="ECO:0008006" key="5">
    <source>
        <dbReference type="Google" id="ProtNLM"/>
    </source>
</evidence>
<organism evidence="3 4">
    <name type="scientific">Labedaea rhizosphaerae</name>
    <dbReference type="NCBI Taxonomy" id="598644"/>
    <lineage>
        <taxon>Bacteria</taxon>
        <taxon>Bacillati</taxon>
        <taxon>Actinomycetota</taxon>
        <taxon>Actinomycetes</taxon>
        <taxon>Pseudonocardiales</taxon>
        <taxon>Pseudonocardiaceae</taxon>
        <taxon>Labedaea</taxon>
    </lineage>
</organism>
<evidence type="ECO:0000256" key="1">
    <source>
        <dbReference type="SAM" id="MobiDB-lite"/>
    </source>
</evidence>
<feature type="signal peptide" evidence="2">
    <location>
        <begin position="1"/>
        <end position="22"/>
    </location>
</feature>
<proteinExistence type="predicted"/>
<accession>A0A4R6SM25</accession>
<comment type="caution">
    <text evidence="3">The sequence shown here is derived from an EMBL/GenBank/DDBJ whole genome shotgun (WGS) entry which is preliminary data.</text>
</comment>
<evidence type="ECO:0000256" key="2">
    <source>
        <dbReference type="SAM" id="SignalP"/>
    </source>
</evidence>
<dbReference type="OrthoDB" id="3700977at2"/>
<protein>
    <recommendedName>
        <fullName evidence="5">Small secreted domain DUF320</fullName>
    </recommendedName>
</protein>
<dbReference type="EMBL" id="SNXZ01000001">
    <property type="protein sequence ID" value="TDQ04213.1"/>
    <property type="molecule type" value="Genomic_DNA"/>
</dbReference>
<sequence>MSVVGRIARVLPVAAVTVAATALGGVAVFTVSNAGCADPGRYVQHDGHVELVGGCIDARDLPRAPGVVDKQAPAQPATPLGGVDRLQQARP</sequence>